<dbReference type="Gene3D" id="3.30.420.10">
    <property type="entry name" value="Ribonuclease H-like superfamily/Ribonuclease H"/>
    <property type="match status" value="1"/>
</dbReference>
<dbReference type="InterPro" id="IPR052709">
    <property type="entry name" value="Transposase-MT_Hybrid"/>
</dbReference>
<sequence>MVHQCRNGGGCCHLADSKNMEFRAGRNDTKRRRGSGRPSTVDKRVLAIRRDIATKQQHAVASQIRSKIEEDQMGRSPPDGCAEKTTRNNLPFQPCQTQKGLCTQPDCDTDESYICYDGTTSWPIVLGTARPGTILDSNLYINQLRAVDIAYRIRRQQGQFNSPLLFHQDNVPPPHRSRLTSDYITNTLNWNVLPHPPYSPDLAPSDYHLFLSLKNFLRGRRFTEDTEVEEAVGQYLPQRMAQTSSTKGASENSHSGGERLLTVMAITLLSDI</sequence>
<dbReference type="Proteomes" id="UP001620626">
    <property type="component" value="Unassembled WGS sequence"/>
</dbReference>
<evidence type="ECO:0000313" key="2">
    <source>
        <dbReference type="Proteomes" id="UP001620626"/>
    </source>
</evidence>
<gene>
    <name evidence="1" type="ORF">niasHT_031979</name>
</gene>
<organism evidence="1 2">
    <name type="scientific">Heterodera trifolii</name>
    <dbReference type="NCBI Taxonomy" id="157864"/>
    <lineage>
        <taxon>Eukaryota</taxon>
        <taxon>Metazoa</taxon>
        <taxon>Ecdysozoa</taxon>
        <taxon>Nematoda</taxon>
        <taxon>Chromadorea</taxon>
        <taxon>Rhabditida</taxon>
        <taxon>Tylenchina</taxon>
        <taxon>Tylenchomorpha</taxon>
        <taxon>Tylenchoidea</taxon>
        <taxon>Heteroderidae</taxon>
        <taxon>Heteroderinae</taxon>
        <taxon>Heterodera</taxon>
    </lineage>
</organism>
<dbReference type="EMBL" id="JBICBT010001358">
    <property type="protein sequence ID" value="KAL3071615.1"/>
    <property type="molecule type" value="Genomic_DNA"/>
</dbReference>
<keyword evidence="2" id="KW-1185">Reference proteome</keyword>
<accession>A0ABD2I1E6</accession>
<protein>
    <recommendedName>
        <fullName evidence="3">Transposase</fullName>
    </recommendedName>
</protein>
<reference evidence="1 2" key="1">
    <citation type="submission" date="2024-10" db="EMBL/GenBank/DDBJ databases">
        <authorList>
            <person name="Kim D."/>
        </authorList>
    </citation>
    <scope>NUCLEOTIDE SEQUENCE [LARGE SCALE GENOMIC DNA]</scope>
    <source>
        <strain evidence="1">BH-2024</strain>
    </source>
</reference>
<proteinExistence type="predicted"/>
<dbReference type="PANTHER" id="PTHR46060">
    <property type="entry name" value="MARINER MOS1 TRANSPOSASE-LIKE PROTEIN"/>
    <property type="match status" value="1"/>
</dbReference>
<dbReference type="PANTHER" id="PTHR46060:SF1">
    <property type="entry name" value="MARINER MOS1 TRANSPOSASE-LIKE PROTEIN"/>
    <property type="match status" value="1"/>
</dbReference>
<dbReference type="AlphaFoldDB" id="A0ABD2I1E6"/>
<name>A0ABD2I1E6_9BILA</name>
<evidence type="ECO:0008006" key="3">
    <source>
        <dbReference type="Google" id="ProtNLM"/>
    </source>
</evidence>
<dbReference type="InterPro" id="IPR036397">
    <property type="entry name" value="RNaseH_sf"/>
</dbReference>
<comment type="caution">
    <text evidence="1">The sequence shown here is derived from an EMBL/GenBank/DDBJ whole genome shotgun (WGS) entry which is preliminary data.</text>
</comment>
<evidence type="ECO:0000313" key="1">
    <source>
        <dbReference type="EMBL" id="KAL3071615.1"/>
    </source>
</evidence>